<name>A0AAF0ILQ3_9EURO</name>
<dbReference type="AlphaFoldDB" id="A0AAF0ILQ3"/>
<feature type="region of interest" description="Disordered" evidence="1">
    <location>
        <begin position="294"/>
        <end position="344"/>
    </location>
</feature>
<organism evidence="3 4">
    <name type="scientific">Emydomyces testavorans</name>
    <dbReference type="NCBI Taxonomy" id="2070801"/>
    <lineage>
        <taxon>Eukaryota</taxon>
        <taxon>Fungi</taxon>
        <taxon>Dikarya</taxon>
        <taxon>Ascomycota</taxon>
        <taxon>Pezizomycotina</taxon>
        <taxon>Eurotiomycetes</taxon>
        <taxon>Eurotiomycetidae</taxon>
        <taxon>Onygenales</taxon>
        <taxon>Nannizziopsiaceae</taxon>
        <taxon>Emydomyces</taxon>
    </lineage>
</organism>
<evidence type="ECO:0000313" key="3">
    <source>
        <dbReference type="EMBL" id="WEW60986.1"/>
    </source>
</evidence>
<reference evidence="3" key="1">
    <citation type="submission" date="2023-03" db="EMBL/GenBank/DDBJ databases">
        <title>Emydomyces testavorans Genome Sequence.</title>
        <authorList>
            <person name="Hoyer L."/>
        </authorList>
    </citation>
    <scope>NUCLEOTIDE SEQUENCE</scope>
    <source>
        <strain evidence="3">16-2883</strain>
    </source>
</reference>
<sequence length="842" mass="92688">MLMAPTEPRKQVNQQKDCPSDPPSKGDLDEDSTKKGRENAATWYMKSWPRKSKAPAVTEVARESISATNPILSERTRSSTSVSRPSRTQSIGLMKKGRSSTRSLPADVATTRINIASNTGSSPASNTGNGLSPVVKPENEQDDAKQGFAASLSETKGTTKTDGHDRAKQTQDADEKLKPDPTAERDVQKDTVNRSSGWFGWLSRSKDDADSTVPSENIQNSTAGPTPDKSQAEIDHVPETEAEVLTRPRANPEQDEERASTLEPTKTPEKLSTTVPQKRPWLYMWTGSPTVQQEELPEIRNFNQALDKDSANSSDQTNPSQAENMQPARNNVSTAVNDNVPEKDVSKSTTWLFWPRERQETGAASQETPEAPLDSVQQKEVETLVDKIDSQATGVLSKITPKKSAKGGSIRSTKGVTVDLSTSEPSSESAKQQQVSGGVKRSQALPNQLLPPFENTFPLQDRPGILQQLGRLIYYGRGPEPRHVHRLQGRPQIRKALAIGIHGYFPAPLIRNIIGQPTGTSVKFATMAEKAILQWAEAQDSPCEVEKIILEGEGRISERVDLLWKLLLNWIDHVRSADFIMISCHSQGVPVATMLVAKLIAFGCVNSARIGICAMAGINLGPFPDYRSRWISGSAGELFDFADSKSSVSQDYMAALEVLLDYGVRITYVGSIDDQLVSLESSVFATISHPYIHRAVFVDGRVHAPSFVSHLVGFTMKLRNLGISDHGLIRELSSPLAGSLYSGEGHSRLYDDLAVYELAVRFTLETTSVPATKLQVSKLRTSSPTNPYILPFAMRGVLEEDYVRRELSEETTQLLKQFDDWKPSTKVLKDVKFRLEGIRSKL</sequence>
<feature type="domain" description="YMC020W-like alpha/beta hydrolase" evidence="2">
    <location>
        <begin position="450"/>
        <end position="801"/>
    </location>
</feature>
<evidence type="ECO:0000313" key="4">
    <source>
        <dbReference type="Proteomes" id="UP001219355"/>
    </source>
</evidence>
<evidence type="ECO:0000259" key="2">
    <source>
        <dbReference type="Pfam" id="PF26147"/>
    </source>
</evidence>
<feature type="compositionally biased region" description="Polar residues" evidence="1">
    <location>
        <begin position="410"/>
        <end position="436"/>
    </location>
</feature>
<feature type="compositionally biased region" description="Basic and acidic residues" evidence="1">
    <location>
        <begin position="24"/>
        <end position="38"/>
    </location>
</feature>
<feature type="compositionally biased region" description="Basic and acidic residues" evidence="1">
    <location>
        <begin position="157"/>
        <end position="192"/>
    </location>
</feature>
<proteinExistence type="predicted"/>
<dbReference type="InterPro" id="IPR058934">
    <property type="entry name" value="YMC020W-like"/>
</dbReference>
<dbReference type="Proteomes" id="UP001219355">
    <property type="component" value="Chromosome 4"/>
</dbReference>
<dbReference type="PANTHER" id="PTHR47349">
    <property type="entry name" value="CHROMOSOME 8, WHOLE GENOME SHOTGUN SEQUENCE"/>
    <property type="match status" value="1"/>
</dbReference>
<feature type="compositionally biased region" description="Polar residues" evidence="1">
    <location>
        <begin position="212"/>
        <end position="224"/>
    </location>
</feature>
<dbReference type="Pfam" id="PF26147">
    <property type="entry name" value="AB_HYDROLASE_YMC0-YMC35"/>
    <property type="match status" value="1"/>
</dbReference>
<gene>
    <name evidence="3" type="ORF">PRK78_006475</name>
</gene>
<dbReference type="InterPro" id="IPR058933">
    <property type="entry name" value="YMC020W-like_ab_hydrolase"/>
</dbReference>
<dbReference type="PANTHER" id="PTHR47349:SF1">
    <property type="entry name" value="AER328WP"/>
    <property type="match status" value="1"/>
</dbReference>
<feature type="compositionally biased region" description="Low complexity" evidence="1">
    <location>
        <begin position="78"/>
        <end position="90"/>
    </location>
</feature>
<feature type="compositionally biased region" description="Polar residues" evidence="1">
    <location>
        <begin position="111"/>
        <end position="130"/>
    </location>
</feature>
<accession>A0AAF0ILQ3</accession>
<evidence type="ECO:0000256" key="1">
    <source>
        <dbReference type="SAM" id="MobiDB-lite"/>
    </source>
</evidence>
<feature type="region of interest" description="Disordered" evidence="1">
    <location>
        <begin position="402"/>
        <end position="441"/>
    </location>
</feature>
<dbReference type="EMBL" id="CP120630">
    <property type="protein sequence ID" value="WEW60986.1"/>
    <property type="molecule type" value="Genomic_DNA"/>
</dbReference>
<feature type="compositionally biased region" description="Basic and acidic residues" evidence="1">
    <location>
        <begin position="230"/>
        <end position="260"/>
    </location>
</feature>
<feature type="compositionally biased region" description="Polar residues" evidence="1">
    <location>
        <begin position="311"/>
        <end position="337"/>
    </location>
</feature>
<protein>
    <recommendedName>
        <fullName evidence="2">YMC020W-like alpha/beta hydrolase domain-containing protein</fullName>
    </recommendedName>
</protein>
<feature type="region of interest" description="Disordered" evidence="1">
    <location>
        <begin position="359"/>
        <end position="378"/>
    </location>
</feature>
<keyword evidence="4" id="KW-1185">Reference proteome</keyword>
<feature type="region of interest" description="Disordered" evidence="1">
    <location>
        <begin position="1"/>
        <end position="276"/>
    </location>
</feature>